<dbReference type="EMBL" id="SLWB01000001">
    <property type="protein sequence ID" value="TCN73123.1"/>
    <property type="molecule type" value="Genomic_DNA"/>
</dbReference>
<dbReference type="OrthoDB" id="1466969at2"/>
<dbReference type="InterPro" id="IPR025632">
    <property type="entry name" value="DUF4290"/>
</dbReference>
<comment type="caution">
    <text evidence="2">The sequence shown here is derived from an EMBL/GenBank/DDBJ whole genome shotgun (WGS) entry which is preliminary data.</text>
</comment>
<organism evidence="2 3">
    <name type="scientific">Acetobacteroides hydrogenigenes</name>
    <dbReference type="NCBI Taxonomy" id="979970"/>
    <lineage>
        <taxon>Bacteria</taxon>
        <taxon>Pseudomonadati</taxon>
        <taxon>Bacteroidota</taxon>
        <taxon>Bacteroidia</taxon>
        <taxon>Bacteroidales</taxon>
        <taxon>Rikenellaceae</taxon>
        <taxon>Acetobacteroides</taxon>
    </lineage>
</organism>
<name>A0A4R2EZP7_9BACT</name>
<sequence length="217" mass="25190">MNQIDISEENDFRDYNSQRKKLILPEYGRHIQKMVDYVSTIEDPEERNRMARILISVMGNLNPHLRDINDFKHKLWDHLHVISDFKIDIDSPYPKPSRDTINELPKPIDYPAHPIRIKHYGRVIEQMVKDVAEMEDGPVKTFYITSVANQMKKAYLTWNKDAVSDETIIRDLESLSDGKIRLNLNTKLMDTREFKPSGAGSTAASSGKRRHKGGRKK</sequence>
<dbReference type="Pfam" id="PF14123">
    <property type="entry name" value="DUF4290"/>
    <property type="match status" value="1"/>
</dbReference>
<evidence type="ECO:0000313" key="3">
    <source>
        <dbReference type="Proteomes" id="UP000294830"/>
    </source>
</evidence>
<accession>A0A4R2EZP7</accession>
<keyword evidence="3" id="KW-1185">Reference proteome</keyword>
<dbReference type="Proteomes" id="UP000294830">
    <property type="component" value="Unassembled WGS sequence"/>
</dbReference>
<evidence type="ECO:0000256" key="1">
    <source>
        <dbReference type="SAM" id="MobiDB-lite"/>
    </source>
</evidence>
<feature type="region of interest" description="Disordered" evidence="1">
    <location>
        <begin position="192"/>
        <end position="217"/>
    </location>
</feature>
<proteinExistence type="predicted"/>
<dbReference type="AlphaFoldDB" id="A0A4R2EZP7"/>
<protein>
    <submittedName>
        <fullName evidence="2">Uncharacterized protein DUF4290</fullName>
    </submittedName>
</protein>
<dbReference type="RefSeq" id="WP_131837901.1">
    <property type="nucleotide sequence ID" value="NZ_SLWB01000001.1"/>
</dbReference>
<gene>
    <name evidence="2" type="ORF">CLV25_101341</name>
</gene>
<evidence type="ECO:0000313" key="2">
    <source>
        <dbReference type="EMBL" id="TCN73123.1"/>
    </source>
</evidence>
<feature type="compositionally biased region" description="Basic residues" evidence="1">
    <location>
        <begin position="207"/>
        <end position="217"/>
    </location>
</feature>
<feature type="compositionally biased region" description="Low complexity" evidence="1">
    <location>
        <begin position="197"/>
        <end position="206"/>
    </location>
</feature>
<reference evidence="2 3" key="1">
    <citation type="submission" date="2019-03" db="EMBL/GenBank/DDBJ databases">
        <title>Genomic Encyclopedia of Archaeal and Bacterial Type Strains, Phase II (KMG-II): from individual species to whole genera.</title>
        <authorList>
            <person name="Goeker M."/>
        </authorList>
    </citation>
    <scope>NUCLEOTIDE SEQUENCE [LARGE SCALE GENOMIC DNA]</scope>
    <source>
        <strain evidence="2 3">RL-C</strain>
    </source>
</reference>